<dbReference type="EMBL" id="JAGWCR010000002">
    <property type="protein sequence ID" value="MBS3647928.1"/>
    <property type="molecule type" value="Genomic_DNA"/>
</dbReference>
<dbReference type="Proteomes" id="UP000680348">
    <property type="component" value="Unassembled WGS sequence"/>
</dbReference>
<dbReference type="Pfam" id="PF19649">
    <property type="entry name" value="DUF6152"/>
    <property type="match status" value="1"/>
</dbReference>
<evidence type="ECO:0000313" key="3">
    <source>
        <dbReference type="Proteomes" id="UP000680348"/>
    </source>
</evidence>
<sequence>MRKSARGNWLAGLVAAALFALGPALPAMAHHGWSWTEEQSSQIEGTIRSIDMGNPHVTLDVEVKGAIWRVELAPPSATIRAGFTEDSAKAGDKVIAIGNRSRDKSENRMKAVRIIVNGKTFDVYPDRIPPV</sequence>
<keyword evidence="3" id="KW-1185">Reference proteome</keyword>
<dbReference type="InterPro" id="IPR046150">
    <property type="entry name" value="DUF6152"/>
</dbReference>
<reference evidence="2" key="1">
    <citation type="submission" date="2021-04" db="EMBL/GenBank/DDBJ databases">
        <title>Pseudaminobacter soli sp. nov., isolated from paddy soil contaminated by heavy metals.</title>
        <authorList>
            <person name="Zhang K."/>
        </authorList>
    </citation>
    <scope>NUCLEOTIDE SEQUENCE</scope>
    <source>
        <strain evidence="2">19-2017</strain>
    </source>
</reference>
<organism evidence="2 3">
    <name type="scientific">Pseudaminobacter soli</name>
    <name type="common">ex Zhang et al. 2022</name>
    <dbReference type="NCBI Taxonomy" id="2831468"/>
    <lineage>
        <taxon>Bacteria</taxon>
        <taxon>Pseudomonadati</taxon>
        <taxon>Pseudomonadota</taxon>
        <taxon>Alphaproteobacteria</taxon>
        <taxon>Hyphomicrobiales</taxon>
        <taxon>Phyllobacteriaceae</taxon>
        <taxon>Pseudaminobacter</taxon>
    </lineage>
</organism>
<protein>
    <recommendedName>
        <fullName evidence="4">DUF5666 domain-containing protein</fullName>
    </recommendedName>
</protein>
<comment type="caution">
    <text evidence="2">The sequence shown here is derived from an EMBL/GenBank/DDBJ whole genome shotgun (WGS) entry which is preliminary data.</text>
</comment>
<feature type="signal peptide" evidence="1">
    <location>
        <begin position="1"/>
        <end position="29"/>
    </location>
</feature>
<dbReference type="AlphaFoldDB" id="A0A942I200"/>
<feature type="chain" id="PRO_5036815168" description="DUF5666 domain-containing protein" evidence="1">
    <location>
        <begin position="30"/>
        <end position="131"/>
    </location>
</feature>
<name>A0A942I200_9HYPH</name>
<dbReference type="RefSeq" id="WP_188253490.1">
    <property type="nucleotide sequence ID" value="NZ_JABVCF010000002.1"/>
</dbReference>
<evidence type="ECO:0008006" key="4">
    <source>
        <dbReference type="Google" id="ProtNLM"/>
    </source>
</evidence>
<evidence type="ECO:0000313" key="2">
    <source>
        <dbReference type="EMBL" id="MBS3647928.1"/>
    </source>
</evidence>
<keyword evidence="1" id="KW-0732">Signal</keyword>
<gene>
    <name evidence="2" type="ORF">KEU06_04705</name>
</gene>
<accession>A0A942I200</accession>
<evidence type="ECO:0000256" key="1">
    <source>
        <dbReference type="SAM" id="SignalP"/>
    </source>
</evidence>
<proteinExistence type="predicted"/>